<dbReference type="RefSeq" id="WP_011711786.1">
    <property type="nucleotide sequence ID" value="NC_008576.1"/>
</dbReference>
<comment type="subcellular location">
    <subcellularLocation>
        <location evidence="5">Secreted</location>
    </subcellularLocation>
    <subcellularLocation>
        <location evidence="5">Bacterial flagellum</location>
    </subcellularLocation>
</comment>
<dbReference type="OrthoDB" id="8478141at2"/>
<dbReference type="KEGG" id="mgm:Mmc1_0084"/>
<proteinExistence type="inferred from homology"/>
<comment type="similarity">
    <text evidence="1 5">Belongs to the FliD family.</text>
</comment>
<keyword evidence="8" id="KW-0969">Cilium</keyword>
<dbReference type="InterPro" id="IPR040026">
    <property type="entry name" value="FliD"/>
</dbReference>
<dbReference type="Pfam" id="PF07195">
    <property type="entry name" value="FliD_C"/>
    <property type="match status" value="1"/>
</dbReference>
<feature type="domain" description="Flagellar hook-associated protein 2 N-terminal" evidence="6">
    <location>
        <begin position="17"/>
        <end position="106"/>
    </location>
</feature>
<organism evidence="8 9">
    <name type="scientific">Magnetococcus marinus (strain ATCC BAA-1437 / JCM 17883 / MC-1)</name>
    <dbReference type="NCBI Taxonomy" id="156889"/>
    <lineage>
        <taxon>Bacteria</taxon>
        <taxon>Pseudomonadati</taxon>
        <taxon>Pseudomonadota</taxon>
        <taxon>Magnetococcia</taxon>
        <taxon>Magnetococcales</taxon>
        <taxon>Magnetococcaceae</taxon>
        <taxon>Magnetococcus</taxon>
    </lineage>
</organism>
<dbReference type="InterPro" id="IPR003481">
    <property type="entry name" value="FliD_N"/>
</dbReference>
<keyword evidence="4 5" id="KW-0975">Bacterial flagellum</keyword>
<dbReference type="GO" id="GO:0005576">
    <property type="term" value="C:extracellular region"/>
    <property type="evidence" value="ECO:0007669"/>
    <property type="project" value="UniProtKB-SubCell"/>
</dbReference>
<evidence type="ECO:0000313" key="8">
    <source>
        <dbReference type="EMBL" id="ABK42613.1"/>
    </source>
</evidence>
<dbReference type="HOGENOM" id="CLU_015182_4_1_5"/>
<evidence type="ECO:0000256" key="4">
    <source>
        <dbReference type="ARBA" id="ARBA00023143"/>
    </source>
</evidence>
<dbReference type="PANTHER" id="PTHR30288:SF0">
    <property type="entry name" value="FLAGELLAR HOOK-ASSOCIATED PROTEIN 2"/>
    <property type="match status" value="1"/>
</dbReference>
<name>A0L3S0_MAGMM</name>
<feature type="domain" description="Flagellar hook-associated protein 2 C-terminal" evidence="7">
    <location>
        <begin position="234"/>
        <end position="466"/>
    </location>
</feature>
<evidence type="ECO:0000259" key="6">
    <source>
        <dbReference type="Pfam" id="PF02465"/>
    </source>
</evidence>
<evidence type="ECO:0000259" key="7">
    <source>
        <dbReference type="Pfam" id="PF07195"/>
    </source>
</evidence>
<keyword evidence="3 5" id="KW-0175">Coiled coil</keyword>
<evidence type="ECO:0000256" key="5">
    <source>
        <dbReference type="RuleBase" id="RU362066"/>
    </source>
</evidence>
<evidence type="ECO:0000256" key="1">
    <source>
        <dbReference type="ARBA" id="ARBA00009764"/>
    </source>
</evidence>
<dbReference type="eggNOG" id="COG1345">
    <property type="taxonomic scope" value="Bacteria"/>
</dbReference>
<comment type="function">
    <text evidence="5">Required for morphogenesis and for the elongation of the flagellar filament by facilitating polymerization of the flagellin monomers at the tip of growing filament. Forms a capping structure, which prevents flagellin subunits (transported through the central channel of the flagellum) from leaking out without polymerization at the distal end.</text>
</comment>
<dbReference type="GO" id="GO:0071973">
    <property type="term" value="P:bacterial-type flagellum-dependent cell motility"/>
    <property type="evidence" value="ECO:0007669"/>
    <property type="project" value="TreeGrafter"/>
</dbReference>
<keyword evidence="8" id="KW-0282">Flagellum</keyword>
<sequence length="479" mass="50552">MATGSITFGGLASGLPADIVDQLMQSEQARLTKMNQTSNQVSATKSTYSSLESQLLALKSKAEDMQSADFFRPHTATSSDEDVATISADSDAQEGNHSITVNQLATYDTFVSKGSVTTTTAGLSADTTFSFDYNGTSYSVALTAGDTLADIADAITNTTYDNEDDGEGVTASVLYDGSNYRLLLNARDSGTNSGASRLDLSGAADLAFDSGETITGGVTGSNDNSAWWNSVAGVDASLTVDNIAVTSTTNEVSDVLAGIKMSLKSTGNFTISITNDEETLKTNVQSFVDSFNSVISFINNNKSSFGGDSLARNTINMLRAEINTPTSDSSSPYSELSTYSTLSSIGIKTDRSSGLLSIDSTDFSEAMSNGFSKIASIFTSKPSSADETAFETAGGNEGLSYRMESLVYSLTTDTDNPFDAKSSGLQARLDSMATSIEREESRLEKVRDRLTKQYANLEQLMSQMQSTQSALTSALAGLS</sequence>
<dbReference type="InterPro" id="IPR010810">
    <property type="entry name" value="Flagellin_hook_IN_motif"/>
</dbReference>
<reference evidence="8 9" key="2">
    <citation type="journal article" date="2012" name="Int. J. Syst. Evol. Microbiol.">
        <title>Magnetococcus marinus gen. nov., sp. nov., a marine, magnetotactic bacterium that represents a novel lineage (Magnetococcaceae fam. nov.; Magnetococcales ord. nov.) at the base of the Alphaproteobacteria.</title>
        <authorList>
            <person name="Bazylinski D.A."/>
            <person name="Williams T.J."/>
            <person name="Lefevre C.T."/>
            <person name="Berg R.J."/>
            <person name="Zhang C.L."/>
            <person name="Bowser S.S."/>
            <person name="Dean A.J."/>
            <person name="Beveridge T.J."/>
        </authorList>
    </citation>
    <scope>NUCLEOTIDE SEQUENCE [LARGE SCALE GENOMIC DNA]</scope>
    <source>
        <strain evidence="9">ATCC BAA-1437 / JCM 17883 / MC-1</strain>
    </source>
</reference>
<comment type="subunit">
    <text evidence="2 5">Homopentamer.</text>
</comment>
<dbReference type="Pfam" id="PF07196">
    <property type="entry name" value="Flagellin_IN"/>
    <property type="match status" value="1"/>
</dbReference>
<dbReference type="EMBL" id="CP000471">
    <property type="protein sequence ID" value="ABK42613.1"/>
    <property type="molecule type" value="Genomic_DNA"/>
</dbReference>
<dbReference type="GO" id="GO:0009421">
    <property type="term" value="C:bacterial-type flagellum filament cap"/>
    <property type="evidence" value="ECO:0007669"/>
    <property type="project" value="InterPro"/>
</dbReference>
<dbReference type="Proteomes" id="UP000002586">
    <property type="component" value="Chromosome"/>
</dbReference>
<dbReference type="GO" id="GO:0007155">
    <property type="term" value="P:cell adhesion"/>
    <property type="evidence" value="ECO:0007669"/>
    <property type="project" value="InterPro"/>
</dbReference>
<evidence type="ECO:0000256" key="3">
    <source>
        <dbReference type="ARBA" id="ARBA00023054"/>
    </source>
</evidence>
<reference evidence="9" key="1">
    <citation type="journal article" date="2009" name="Appl. Environ. Microbiol.">
        <title>Complete genome sequence of the chemolithoautotrophic marine magnetotactic coccus strain MC-1.</title>
        <authorList>
            <person name="Schubbe S."/>
            <person name="Williams T.J."/>
            <person name="Xie G."/>
            <person name="Kiss H.E."/>
            <person name="Brettin T.S."/>
            <person name="Martinez D."/>
            <person name="Ross C.A."/>
            <person name="Schuler D."/>
            <person name="Cox B.L."/>
            <person name="Nealson K.H."/>
            <person name="Bazylinski D.A."/>
        </authorList>
    </citation>
    <scope>NUCLEOTIDE SEQUENCE [LARGE SCALE GENOMIC DNA]</scope>
    <source>
        <strain evidence="9">ATCC BAA-1437 / JCM 17883 / MC-1</strain>
    </source>
</reference>
<accession>A0L3S0</accession>
<dbReference type="PANTHER" id="PTHR30288">
    <property type="entry name" value="FLAGELLAR CAP/ASSEMBLY PROTEIN FLID"/>
    <property type="match status" value="1"/>
</dbReference>
<dbReference type="InterPro" id="IPR010809">
    <property type="entry name" value="FliD_C"/>
</dbReference>
<keyword evidence="5" id="KW-0964">Secreted</keyword>
<gene>
    <name evidence="8" type="ordered locus">Mmc1_0084</name>
</gene>
<feature type="coiled-coil region" evidence="5">
    <location>
        <begin position="429"/>
        <end position="467"/>
    </location>
</feature>
<keyword evidence="9" id="KW-1185">Reference proteome</keyword>
<dbReference type="STRING" id="156889.Mmc1_0084"/>
<evidence type="ECO:0000313" key="9">
    <source>
        <dbReference type="Proteomes" id="UP000002586"/>
    </source>
</evidence>
<dbReference type="AlphaFoldDB" id="A0L3S0"/>
<keyword evidence="8" id="KW-0966">Cell projection</keyword>
<evidence type="ECO:0000256" key="2">
    <source>
        <dbReference type="ARBA" id="ARBA00011255"/>
    </source>
</evidence>
<protein>
    <recommendedName>
        <fullName evidence="5">Flagellar hook-associated protein 2</fullName>
        <shortName evidence="5">HAP2</shortName>
    </recommendedName>
    <alternativeName>
        <fullName evidence="5">Flagellar cap protein</fullName>
    </alternativeName>
</protein>
<dbReference type="GO" id="GO:0009424">
    <property type="term" value="C:bacterial-type flagellum hook"/>
    <property type="evidence" value="ECO:0007669"/>
    <property type="project" value="UniProtKB-UniRule"/>
</dbReference>
<dbReference type="Pfam" id="PF02465">
    <property type="entry name" value="FliD_N"/>
    <property type="match status" value="1"/>
</dbReference>